<dbReference type="Proteomes" id="UP000005744">
    <property type="component" value="Unassembled WGS sequence"/>
</dbReference>
<dbReference type="HOGENOM" id="CLU_010363_3_0_6"/>
<keyword evidence="2" id="KW-1003">Cell membrane</keyword>
<organism evidence="8 9">
    <name type="scientific">Beggiatoa alba B18LD</name>
    <dbReference type="NCBI Taxonomy" id="395493"/>
    <lineage>
        <taxon>Bacteria</taxon>
        <taxon>Pseudomonadati</taxon>
        <taxon>Pseudomonadota</taxon>
        <taxon>Gammaproteobacteria</taxon>
        <taxon>Thiotrichales</taxon>
        <taxon>Thiotrichaceae</taxon>
        <taxon>Beggiatoa</taxon>
    </lineage>
</organism>
<keyword evidence="5 6" id="KW-0472">Membrane</keyword>
<dbReference type="NCBIfam" id="TIGR00360">
    <property type="entry name" value="ComEC_N-term"/>
    <property type="match status" value="1"/>
</dbReference>
<keyword evidence="4 6" id="KW-1133">Transmembrane helix</keyword>
<evidence type="ECO:0000256" key="4">
    <source>
        <dbReference type="ARBA" id="ARBA00022989"/>
    </source>
</evidence>
<name>I3CIX7_9GAMM</name>
<evidence type="ECO:0000256" key="6">
    <source>
        <dbReference type="SAM" id="Phobius"/>
    </source>
</evidence>
<keyword evidence="9" id="KW-1185">Reference proteome</keyword>
<evidence type="ECO:0000313" key="8">
    <source>
        <dbReference type="EMBL" id="EIJ43570.1"/>
    </source>
</evidence>
<dbReference type="PANTHER" id="PTHR30619:SF1">
    <property type="entry name" value="RECOMBINATION PROTEIN 2"/>
    <property type="match status" value="1"/>
</dbReference>
<feature type="domain" description="Metallo-beta-lactamase" evidence="7">
    <location>
        <begin position="538"/>
        <end position="725"/>
    </location>
</feature>
<dbReference type="NCBIfam" id="TIGR00361">
    <property type="entry name" value="ComEC_Rec2"/>
    <property type="match status" value="1"/>
</dbReference>
<feature type="transmembrane region" description="Helical" evidence="6">
    <location>
        <begin position="353"/>
        <end position="372"/>
    </location>
</feature>
<keyword evidence="3 6" id="KW-0812">Transmembrane</keyword>
<feature type="transmembrane region" description="Helical" evidence="6">
    <location>
        <begin position="25"/>
        <end position="41"/>
    </location>
</feature>
<protein>
    <submittedName>
        <fullName evidence="8">DNA internalization-related competence protein ComEC/Rec2</fullName>
    </submittedName>
</protein>
<feature type="transmembrane region" description="Helical" evidence="6">
    <location>
        <begin position="417"/>
        <end position="437"/>
    </location>
</feature>
<evidence type="ECO:0000256" key="2">
    <source>
        <dbReference type="ARBA" id="ARBA00022475"/>
    </source>
</evidence>
<feature type="transmembrane region" description="Helical" evidence="6">
    <location>
        <begin position="234"/>
        <end position="255"/>
    </location>
</feature>
<dbReference type="GO" id="GO:0030420">
    <property type="term" value="P:establishment of competence for transformation"/>
    <property type="evidence" value="ECO:0007669"/>
    <property type="project" value="InterPro"/>
</dbReference>
<reference evidence="8 9" key="1">
    <citation type="submission" date="2011-11" db="EMBL/GenBank/DDBJ databases">
        <title>Improved High-Quality Draft sequence of Beggiatoa alba B18lD.</title>
        <authorList>
            <consortium name="US DOE Joint Genome Institute"/>
            <person name="Lucas S."/>
            <person name="Han J."/>
            <person name="Lapidus A."/>
            <person name="Cheng J.-F."/>
            <person name="Goodwin L."/>
            <person name="Pitluck S."/>
            <person name="Peters L."/>
            <person name="Mikhailova N."/>
            <person name="Held B."/>
            <person name="Detter J.C."/>
            <person name="Han C."/>
            <person name="Tapia R."/>
            <person name="Land M."/>
            <person name="Hauser L."/>
            <person name="Kyrpides N."/>
            <person name="Ivanova N."/>
            <person name="Pagani I."/>
            <person name="Samuel K."/>
            <person name="Teske A."/>
            <person name="Mueller J."/>
            <person name="Woyke T."/>
        </authorList>
    </citation>
    <scope>NUCLEOTIDE SEQUENCE [LARGE SCALE GENOMIC DNA]</scope>
    <source>
        <strain evidence="8 9">B18LD</strain>
    </source>
</reference>
<dbReference type="AlphaFoldDB" id="I3CIX7"/>
<accession>I3CIX7</accession>
<dbReference type="InterPro" id="IPR052159">
    <property type="entry name" value="Competence_DNA_uptake"/>
</dbReference>
<dbReference type="Pfam" id="PF13567">
    <property type="entry name" value="DUF4131"/>
    <property type="match status" value="1"/>
</dbReference>
<evidence type="ECO:0000256" key="3">
    <source>
        <dbReference type="ARBA" id="ARBA00022692"/>
    </source>
</evidence>
<comment type="subcellular location">
    <subcellularLocation>
        <location evidence="1">Cell membrane</location>
        <topology evidence="1">Multi-pass membrane protein</topology>
    </subcellularLocation>
</comment>
<dbReference type="eggNOG" id="COG2333">
    <property type="taxonomic scope" value="Bacteria"/>
</dbReference>
<dbReference type="PANTHER" id="PTHR30619">
    <property type="entry name" value="DNA INTERNALIZATION/COMPETENCE PROTEIN COMEC/REC2"/>
    <property type="match status" value="1"/>
</dbReference>
<evidence type="ECO:0000256" key="5">
    <source>
        <dbReference type="ARBA" id="ARBA00023136"/>
    </source>
</evidence>
<proteinExistence type="predicted"/>
<dbReference type="InterPro" id="IPR035681">
    <property type="entry name" value="ComA-like_MBL"/>
</dbReference>
<feature type="transmembrane region" description="Helical" evidence="6">
    <location>
        <begin position="322"/>
        <end position="347"/>
    </location>
</feature>
<dbReference type="SMART" id="SM00849">
    <property type="entry name" value="Lactamase_B"/>
    <property type="match status" value="1"/>
</dbReference>
<dbReference type="Pfam" id="PF03772">
    <property type="entry name" value="Competence"/>
    <property type="match status" value="1"/>
</dbReference>
<evidence type="ECO:0000259" key="7">
    <source>
        <dbReference type="SMART" id="SM00849"/>
    </source>
</evidence>
<evidence type="ECO:0000313" key="9">
    <source>
        <dbReference type="Proteomes" id="UP000005744"/>
    </source>
</evidence>
<feature type="transmembrane region" description="Helical" evidence="6">
    <location>
        <begin position="262"/>
        <end position="283"/>
    </location>
</feature>
<dbReference type="RefSeq" id="WP_002690855.1">
    <property type="nucleotide sequence ID" value="NZ_JH600070.1"/>
</dbReference>
<dbReference type="CDD" id="cd07731">
    <property type="entry name" value="ComA-like_MBL-fold"/>
    <property type="match status" value="1"/>
</dbReference>
<dbReference type="InterPro" id="IPR004477">
    <property type="entry name" value="ComEC_N"/>
</dbReference>
<feature type="transmembrane region" description="Helical" evidence="6">
    <location>
        <begin position="482"/>
        <end position="499"/>
    </location>
</feature>
<dbReference type="InterPro" id="IPR036866">
    <property type="entry name" value="RibonucZ/Hydroxyglut_hydro"/>
</dbReference>
<dbReference type="InterPro" id="IPR025405">
    <property type="entry name" value="DUF4131"/>
</dbReference>
<dbReference type="InterPro" id="IPR001279">
    <property type="entry name" value="Metallo-B-lactamas"/>
</dbReference>
<sequence length="781" mass="88169">MRLATVAFFLGVLLSQNLPTLPTFSVVWFIIPLLILSFYTPRLRFICWFTLGVCWVVFRAQLFFAQALPLVLEGQEVLAEGYIIDLPNRKGNGWQFDFAPTRLITKDKQVISNVGHIRLSWYKSSAELRTGQQWLFTIKLQRARGFSNPFTSDYSQTLYQQGIQATGSIRPKGKQQLLKEASRWQINVLREYFAKQIQVMTEHHPFSGILIALSVGEQQWISPEQWNVFRQTGIAHLVAISGLHIGLLAGLSFWLSRQCLGFMIYWYGFVCHRYGFVCSGKILHLPTMLPAAMVSLFVAFSYSLLAGFSIPTQRSLVMISVFAIALLGLRQLSTGSAFSLALLAVLIYDPTAVLSNGFWLSFGAVACILLAIQGRHVPTHKILRIIHQYGYVQLAVTLGLIPVTLYFFGYFSLSSLLANTIAIPIFSFFLVPLNLFAMLLSDIFPTLSYLLFQLCLYVLGHVWLLMEYLASLSWSSVHTSVPPFWTVLTALIGVMILLLPKGFSARWIGGIWLLPLFFMPIQRPMQGETWITILDVGQGLAVFIQTATHTVLYDTGMQSYTGFNTGKIVVVPFLIAQDIKNLDTLIVSHGDSDHSGGLNEVLKQITVKQLISTDKIVKKYPQAQRCQAGQQWIYDDVHFQILHPAQGFYSQENNMSCVLKISTPQQSILLTSDIEKLAENNLLRTNAEALKADILLAPHHGSKTSSTPSFVEKVNPQYVVFSTGYRNTYKFPHTEVLIRYQTHGVMMLNTATDGAIQFRLNQTGELLPLKNKEEQKRYWHY</sequence>
<feature type="transmembrane region" description="Helical" evidence="6">
    <location>
        <begin position="48"/>
        <end position="68"/>
    </location>
</feature>
<evidence type="ECO:0000256" key="1">
    <source>
        <dbReference type="ARBA" id="ARBA00004651"/>
    </source>
</evidence>
<dbReference type="SUPFAM" id="SSF56281">
    <property type="entry name" value="Metallo-hydrolase/oxidoreductase"/>
    <property type="match status" value="1"/>
</dbReference>
<dbReference type="GO" id="GO:0005886">
    <property type="term" value="C:plasma membrane"/>
    <property type="evidence" value="ECO:0007669"/>
    <property type="project" value="UniProtKB-SubCell"/>
</dbReference>
<gene>
    <name evidence="8" type="ORF">BegalDRAFT_2735</name>
</gene>
<dbReference type="EMBL" id="JH600070">
    <property type="protein sequence ID" value="EIJ43570.1"/>
    <property type="molecule type" value="Genomic_DNA"/>
</dbReference>
<feature type="transmembrane region" description="Helical" evidence="6">
    <location>
        <begin position="449"/>
        <end position="470"/>
    </location>
</feature>
<dbReference type="InterPro" id="IPR004797">
    <property type="entry name" value="Competence_ComEC/Rec2"/>
</dbReference>
<feature type="transmembrane region" description="Helical" evidence="6">
    <location>
        <begin position="289"/>
        <end position="310"/>
    </location>
</feature>
<dbReference type="eggNOG" id="COG0658">
    <property type="taxonomic scope" value="Bacteria"/>
</dbReference>
<dbReference type="Pfam" id="PF00753">
    <property type="entry name" value="Lactamase_B"/>
    <property type="match status" value="1"/>
</dbReference>
<dbReference type="Gene3D" id="3.60.15.10">
    <property type="entry name" value="Ribonuclease Z/Hydroxyacylglutathione hydrolase-like"/>
    <property type="match status" value="1"/>
</dbReference>
<dbReference type="STRING" id="395493.BegalDRAFT_2735"/>
<feature type="transmembrane region" description="Helical" evidence="6">
    <location>
        <begin position="392"/>
        <end position="411"/>
    </location>
</feature>
<dbReference type="OrthoDB" id="9761531at2"/>